<feature type="compositionally biased region" description="Basic and acidic residues" evidence="2">
    <location>
        <begin position="78"/>
        <end position="87"/>
    </location>
</feature>
<name>L9KX09_TUPCH</name>
<accession>L9KX09</accession>
<dbReference type="PANTHER" id="PTHR18871:SF2">
    <property type="entry name" value="CENTROSOMAL PROTEIN OF 112 KDA"/>
    <property type="match status" value="1"/>
</dbReference>
<dbReference type="InParanoid" id="L9KX09"/>
<dbReference type="GO" id="GO:0006412">
    <property type="term" value="P:translation"/>
    <property type="evidence" value="ECO:0007669"/>
    <property type="project" value="InterPro"/>
</dbReference>
<dbReference type="PANTHER" id="PTHR18871">
    <property type="entry name" value="CENTROSOMAL PROTEIN OF 112 KDA"/>
    <property type="match status" value="1"/>
</dbReference>
<evidence type="ECO:0000259" key="3">
    <source>
        <dbReference type="Pfam" id="PF03868"/>
    </source>
</evidence>
<dbReference type="EMBL" id="KB320609">
    <property type="protein sequence ID" value="ELW67465.1"/>
    <property type="molecule type" value="Genomic_DNA"/>
</dbReference>
<protein>
    <submittedName>
        <fullName evidence="4">Centrosomal protein of 112 kDa</fullName>
    </submittedName>
</protein>
<dbReference type="Pfam" id="PF03868">
    <property type="entry name" value="Ribosomal_L6e_N"/>
    <property type="match status" value="2"/>
</dbReference>
<feature type="compositionally biased region" description="Basic and acidic residues" evidence="2">
    <location>
        <begin position="112"/>
        <end position="144"/>
    </location>
</feature>
<feature type="compositionally biased region" description="Polar residues" evidence="2">
    <location>
        <begin position="154"/>
        <end position="169"/>
    </location>
</feature>
<organism evidence="4 5">
    <name type="scientific">Tupaia chinensis</name>
    <name type="common">Chinese tree shrew</name>
    <name type="synonym">Tupaia belangeri chinensis</name>
    <dbReference type="NCBI Taxonomy" id="246437"/>
    <lineage>
        <taxon>Eukaryota</taxon>
        <taxon>Metazoa</taxon>
        <taxon>Chordata</taxon>
        <taxon>Craniata</taxon>
        <taxon>Vertebrata</taxon>
        <taxon>Euteleostomi</taxon>
        <taxon>Mammalia</taxon>
        <taxon>Eutheria</taxon>
        <taxon>Euarchontoglires</taxon>
        <taxon>Scandentia</taxon>
        <taxon>Tupaiidae</taxon>
        <taxon>Tupaia</taxon>
    </lineage>
</organism>
<dbReference type="eggNOG" id="ENOG502QQAE">
    <property type="taxonomic scope" value="Eukaryota"/>
</dbReference>
<evidence type="ECO:0000313" key="5">
    <source>
        <dbReference type="Proteomes" id="UP000011518"/>
    </source>
</evidence>
<reference evidence="5" key="1">
    <citation type="submission" date="2012-07" db="EMBL/GenBank/DDBJ databases">
        <title>Genome of the Chinese tree shrew, a rising model animal genetically related to primates.</title>
        <authorList>
            <person name="Zhang G."/>
            <person name="Fan Y."/>
            <person name="Yao Y."/>
            <person name="Huang Z."/>
        </authorList>
    </citation>
    <scope>NUCLEOTIDE SEQUENCE [LARGE SCALE GENOMIC DNA]</scope>
</reference>
<evidence type="ECO:0000256" key="1">
    <source>
        <dbReference type="SAM" id="Coils"/>
    </source>
</evidence>
<feature type="compositionally biased region" description="Polar residues" evidence="2">
    <location>
        <begin position="44"/>
        <end position="59"/>
    </location>
</feature>
<gene>
    <name evidence="4" type="ORF">TREES_T100002788</name>
</gene>
<evidence type="ECO:0000313" key="4">
    <source>
        <dbReference type="EMBL" id="ELW67465.1"/>
    </source>
</evidence>
<dbReference type="GO" id="GO:0003735">
    <property type="term" value="F:structural constituent of ribosome"/>
    <property type="evidence" value="ECO:0007669"/>
    <property type="project" value="InterPro"/>
</dbReference>
<feature type="domain" description="Large ribosomal subunit protein uL6 N-terminal" evidence="3">
    <location>
        <begin position="36"/>
        <end position="94"/>
    </location>
</feature>
<feature type="compositionally biased region" description="Basic and acidic residues" evidence="2">
    <location>
        <begin position="1"/>
        <end position="34"/>
    </location>
</feature>
<dbReference type="AlphaFoldDB" id="L9KX09"/>
<sequence>MAGEKAAKRDTKEKKPEARKADASGKVKKSDPKAKKPKKGKPHCSQNRIGPSSGISRYSRSAMDPGRPCTRGNMATKSRIEKKKEKVLATVTKPGAGDMNGGTRVVKCTKCLGEKAAKRDTKEKKPEARKADASGKVKKSDPKAKKPKKGKPHCSQNRIGPSSGISRYSRSAMDPGRPCTRGNMATKSRIEKKKEKVLATVTKPGAGDMNGGTRVLADMEAQVHKLREELINVNSQRKQQLVELGLLREEEKQRAARDHETAVNKLKAESEKMKLELKKTHAAETEMTLEKETKEKEGVCLPFSPGITLADISNQECDYDVSTSCSPLPERVGGSQILLTSWTQVTFLSQLGACALISIKDKKQEAALPVLQPAQGALITSGILMGSKETWASLTLDCPPAKESQALGLIGMKEESDDACRPLRHPGPSGLKERKANSRLQQIEKEYTQKLAKSSQIIAELQTTISSLKEENSRQQLTAERRLQDVVQKFEDEKQQLIRDNDRAIKVLQDELENRSNQVRCMEKKLQHRELESQEQITYIRQEYETKFKGLMPVSLRQELEDTISSLKSQVNFLQKRASVLQEELTTYQARRYNLGAALISL</sequence>
<feature type="coiled-coil region" evidence="1">
    <location>
        <begin position="557"/>
        <end position="591"/>
    </location>
</feature>
<feature type="region of interest" description="Disordered" evidence="2">
    <location>
        <begin position="1"/>
        <end position="190"/>
    </location>
</feature>
<evidence type="ECO:0000256" key="2">
    <source>
        <dbReference type="SAM" id="MobiDB-lite"/>
    </source>
</evidence>
<dbReference type="STRING" id="246437.L9KX09"/>
<keyword evidence="5" id="KW-1185">Reference proteome</keyword>
<dbReference type="Proteomes" id="UP000011518">
    <property type="component" value="Unassembled WGS sequence"/>
</dbReference>
<feature type="coiled-coil region" evidence="1">
    <location>
        <begin position="216"/>
        <end position="283"/>
    </location>
</feature>
<dbReference type="InterPro" id="IPR055310">
    <property type="entry name" value="CEP112"/>
</dbReference>
<feature type="coiled-coil region" evidence="1">
    <location>
        <begin position="451"/>
        <end position="525"/>
    </location>
</feature>
<reference evidence="5" key="2">
    <citation type="journal article" date="2013" name="Nat. Commun.">
        <title>Genome of the Chinese tree shrew.</title>
        <authorList>
            <person name="Fan Y."/>
            <person name="Huang Z.Y."/>
            <person name="Cao C.C."/>
            <person name="Chen C.S."/>
            <person name="Chen Y.X."/>
            <person name="Fan D.D."/>
            <person name="He J."/>
            <person name="Hou H.L."/>
            <person name="Hu L."/>
            <person name="Hu X.T."/>
            <person name="Jiang X.T."/>
            <person name="Lai R."/>
            <person name="Lang Y.S."/>
            <person name="Liang B."/>
            <person name="Liao S.G."/>
            <person name="Mu D."/>
            <person name="Ma Y.Y."/>
            <person name="Niu Y.Y."/>
            <person name="Sun X.Q."/>
            <person name="Xia J.Q."/>
            <person name="Xiao J."/>
            <person name="Xiong Z.Q."/>
            <person name="Xu L."/>
            <person name="Yang L."/>
            <person name="Zhang Y."/>
            <person name="Zhao W."/>
            <person name="Zhao X.D."/>
            <person name="Zheng Y.T."/>
            <person name="Zhou J.M."/>
            <person name="Zhu Y.B."/>
            <person name="Zhang G.J."/>
            <person name="Wang J."/>
            <person name="Yao Y.G."/>
        </authorList>
    </citation>
    <scope>NUCLEOTIDE SEQUENCE [LARGE SCALE GENOMIC DNA]</scope>
</reference>
<feature type="domain" description="Large ribosomal subunit protein uL6 N-terminal" evidence="3">
    <location>
        <begin position="146"/>
        <end position="204"/>
    </location>
</feature>
<proteinExistence type="predicted"/>
<keyword evidence="1" id="KW-0175">Coiled coil</keyword>
<dbReference type="InterPro" id="IPR005568">
    <property type="entry name" value="Ribosomal_uL6_N"/>
</dbReference>
<dbReference type="GO" id="GO:0005840">
    <property type="term" value="C:ribosome"/>
    <property type="evidence" value="ECO:0007669"/>
    <property type="project" value="InterPro"/>
</dbReference>